<keyword evidence="2" id="KW-1185">Reference proteome</keyword>
<proteinExistence type="predicted"/>
<sequence>MKVQIISDEGDVLFVSPSTRFDYQAENEELYKAVLSEVLWGLFTPQYRPMVFTGEVRQSREY</sequence>
<evidence type="ECO:0000313" key="1">
    <source>
        <dbReference type="EMBL" id="KKF35992.1"/>
    </source>
</evidence>
<protein>
    <submittedName>
        <fullName evidence="1">Uncharacterized protein</fullName>
    </submittedName>
</protein>
<evidence type="ECO:0000313" key="2">
    <source>
        <dbReference type="Proteomes" id="UP000033924"/>
    </source>
</evidence>
<gene>
    <name evidence="1" type="ORF">SY86_12020</name>
</gene>
<organism evidence="1 2">
    <name type="scientific">Erwinia tracheiphila</name>
    <dbReference type="NCBI Taxonomy" id="65700"/>
    <lineage>
        <taxon>Bacteria</taxon>
        <taxon>Pseudomonadati</taxon>
        <taxon>Pseudomonadota</taxon>
        <taxon>Gammaproteobacteria</taxon>
        <taxon>Enterobacterales</taxon>
        <taxon>Erwiniaceae</taxon>
        <taxon>Erwinia</taxon>
    </lineage>
</organism>
<dbReference type="Proteomes" id="UP000033924">
    <property type="component" value="Unassembled WGS sequence"/>
</dbReference>
<dbReference type="STRING" id="65700.SY86_12020"/>
<dbReference type="AlphaFoldDB" id="A0A0M2KF75"/>
<dbReference type="RefSeq" id="WP_016191113.1">
    <property type="nucleotide sequence ID" value="NZ_CP089932.1"/>
</dbReference>
<reference evidence="1 2" key="1">
    <citation type="submission" date="2015-01" db="EMBL/GenBank/DDBJ databases">
        <title>Erwinia tracheiphila.</title>
        <authorList>
            <person name="Shapiro L.R."/>
        </authorList>
    </citation>
    <scope>NUCLEOTIDE SEQUENCE [LARGE SCALE GENOMIC DNA]</scope>
    <source>
        <strain evidence="1 2">BuffGH</strain>
    </source>
</reference>
<dbReference type="EMBL" id="JXNU01000003">
    <property type="protein sequence ID" value="KKF35992.1"/>
    <property type="molecule type" value="Genomic_DNA"/>
</dbReference>
<accession>A0A0M2KF75</accession>
<comment type="caution">
    <text evidence="1">The sequence shown here is derived from an EMBL/GenBank/DDBJ whole genome shotgun (WGS) entry which is preliminary data.</text>
</comment>
<name>A0A0M2KF75_9GAMM</name>